<sequence>MLALFFRHLIIAICILKVSTAFESEGTDFWTAFIANKGGIPGQKTLIFYNNKDVASNITVTFGNLTNPFNPPTVTINLIVPANVEGYQFNLPDYLQFPVPESTGPFELIPPIVLNLQPEANTYLLAAECGSATYQIDNGDGGGGQLQPSILDFQFDRTVMNFTHVFSSSGPQEPIQVTRTNPSFYGSVLVPVLSTTQYVTNELVHFFIPSLPNNLLQIIADGSAQNTVQIDGMPPSSLVWSPVPVVNQQMYSIATVSVSPGSHMFTANGTFSLTVFGYGANNYSAYNVDRNGGIVFNTQYTHVNVSADRATNKYSYITESNHSNFNTANHNCCTIDTITNNGFFYNTTSDYWNYFHRNYKSNSILNTNTYISSSHYDVFNYGNFFSISNFSFFNNRFIFSNIHSIHNLVSWTFDDHFGTFNVISCYFTTFDSNIDADNCIRYYNTINFSSCNYNSISDISIIGDFYNNNYASFNNSIESTK</sequence>
<accession>A0A914VSA2</accession>
<organism evidence="2 3">
    <name type="scientific">Plectus sambesii</name>
    <dbReference type="NCBI Taxonomy" id="2011161"/>
    <lineage>
        <taxon>Eukaryota</taxon>
        <taxon>Metazoa</taxon>
        <taxon>Ecdysozoa</taxon>
        <taxon>Nematoda</taxon>
        <taxon>Chromadorea</taxon>
        <taxon>Plectida</taxon>
        <taxon>Plectina</taxon>
        <taxon>Plectoidea</taxon>
        <taxon>Plectidae</taxon>
        <taxon>Plectus</taxon>
    </lineage>
</organism>
<evidence type="ECO:0000256" key="1">
    <source>
        <dbReference type="SAM" id="SignalP"/>
    </source>
</evidence>
<feature type="signal peptide" evidence="1">
    <location>
        <begin position="1"/>
        <end position="21"/>
    </location>
</feature>
<dbReference type="WBParaSite" id="PSAMB.scaffold2378size23513.g17565.t1">
    <property type="protein sequence ID" value="PSAMB.scaffold2378size23513.g17565.t1"/>
    <property type="gene ID" value="PSAMB.scaffold2378size23513.g17565"/>
</dbReference>
<dbReference type="Proteomes" id="UP000887566">
    <property type="component" value="Unplaced"/>
</dbReference>
<reference evidence="3" key="1">
    <citation type="submission" date="2022-11" db="UniProtKB">
        <authorList>
            <consortium name="WormBaseParasite"/>
        </authorList>
    </citation>
    <scope>IDENTIFICATION</scope>
</reference>
<proteinExistence type="predicted"/>
<protein>
    <submittedName>
        <fullName evidence="3">IgGFc-binding protein N-terminal domain-containing protein</fullName>
    </submittedName>
</protein>
<keyword evidence="1" id="KW-0732">Signal</keyword>
<evidence type="ECO:0000313" key="2">
    <source>
        <dbReference type="Proteomes" id="UP000887566"/>
    </source>
</evidence>
<feature type="chain" id="PRO_5037986865" evidence="1">
    <location>
        <begin position="22"/>
        <end position="481"/>
    </location>
</feature>
<keyword evidence="2" id="KW-1185">Reference proteome</keyword>
<evidence type="ECO:0000313" key="3">
    <source>
        <dbReference type="WBParaSite" id="PSAMB.scaffold2378size23513.g17565.t1"/>
    </source>
</evidence>
<name>A0A914VSA2_9BILA</name>
<dbReference type="AlphaFoldDB" id="A0A914VSA2"/>